<accession>A0A9D4CEA9</accession>
<name>A0A9D4CEA9_DREPO</name>
<evidence type="ECO:0000313" key="2">
    <source>
        <dbReference type="Proteomes" id="UP000828390"/>
    </source>
</evidence>
<sequence>MPLQFCILLWKRYKLK</sequence>
<gene>
    <name evidence="1" type="ORF">DPMN_064822</name>
</gene>
<evidence type="ECO:0000313" key="1">
    <source>
        <dbReference type="EMBL" id="KAH3721873.1"/>
    </source>
</evidence>
<dbReference type="Proteomes" id="UP000828390">
    <property type="component" value="Unassembled WGS sequence"/>
</dbReference>
<comment type="caution">
    <text evidence="1">The sequence shown here is derived from an EMBL/GenBank/DDBJ whole genome shotgun (WGS) entry which is preliminary data.</text>
</comment>
<dbReference type="AlphaFoldDB" id="A0A9D4CEA9"/>
<reference evidence="1" key="2">
    <citation type="submission" date="2020-11" db="EMBL/GenBank/DDBJ databases">
        <authorList>
            <person name="McCartney M.A."/>
            <person name="Auch B."/>
            <person name="Kono T."/>
            <person name="Mallez S."/>
            <person name="Becker A."/>
            <person name="Gohl D.M."/>
            <person name="Silverstein K.A.T."/>
            <person name="Koren S."/>
            <person name="Bechman K.B."/>
            <person name="Herman A."/>
            <person name="Abrahante J.E."/>
            <person name="Garbe J."/>
        </authorList>
    </citation>
    <scope>NUCLEOTIDE SEQUENCE</scope>
    <source>
        <strain evidence="1">Duluth1</strain>
        <tissue evidence="1">Whole animal</tissue>
    </source>
</reference>
<proteinExistence type="predicted"/>
<reference evidence="1" key="1">
    <citation type="journal article" date="2019" name="bioRxiv">
        <title>The Genome of the Zebra Mussel, Dreissena polymorpha: A Resource for Invasive Species Research.</title>
        <authorList>
            <person name="McCartney M.A."/>
            <person name="Auch B."/>
            <person name="Kono T."/>
            <person name="Mallez S."/>
            <person name="Zhang Y."/>
            <person name="Obille A."/>
            <person name="Becker A."/>
            <person name="Abrahante J.E."/>
            <person name="Garbe J."/>
            <person name="Badalamenti J.P."/>
            <person name="Herman A."/>
            <person name="Mangelson H."/>
            <person name="Liachko I."/>
            <person name="Sullivan S."/>
            <person name="Sone E.D."/>
            <person name="Koren S."/>
            <person name="Silverstein K.A.T."/>
            <person name="Beckman K.B."/>
            <person name="Gohl D.M."/>
        </authorList>
    </citation>
    <scope>NUCLEOTIDE SEQUENCE</scope>
    <source>
        <strain evidence="1">Duluth1</strain>
        <tissue evidence="1">Whole animal</tissue>
    </source>
</reference>
<organism evidence="1 2">
    <name type="scientific">Dreissena polymorpha</name>
    <name type="common">Zebra mussel</name>
    <name type="synonym">Mytilus polymorpha</name>
    <dbReference type="NCBI Taxonomy" id="45954"/>
    <lineage>
        <taxon>Eukaryota</taxon>
        <taxon>Metazoa</taxon>
        <taxon>Spiralia</taxon>
        <taxon>Lophotrochozoa</taxon>
        <taxon>Mollusca</taxon>
        <taxon>Bivalvia</taxon>
        <taxon>Autobranchia</taxon>
        <taxon>Heteroconchia</taxon>
        <taxon>Euheterodonta</taxon>
        <taxon>Imparidentia</taxon>
        <taxon>Neoheterodontei</taxon>
        <taxon>Myida</taxon>
        <taxon>Dreissenoidea</taxon>
        <taxon>Dreissenidae</taxon>
        <taxon>Dreissena</taxon>
    </lineage>
</organism>
<dbReference type="EMBL" id="JAIWYP010000013">
    <property type="protein sequence ID" value="KAH3721873.1"/>
    <property type="molecule type" value="Genomic_DNA"/>
</dbReference>
<keyword evidence="2" id="KW-1185">Reference proteome</keyword>
<protein>
    <submittedName>
        <fullName evidence="1">Uncharacterized protein</fullName>
    </submittedName>
</protein>